<evidence type="ECO:0000313" key="1">
    <source>
        <dbReference type="EMBL" id="KAF8869197.1"/>
    </source>
</evidence>
<protein>
    <submittedName>
        <fullName evidence="1">Uncharacterized protein</fullName>
    </submittedName>
</protein>
<accession>A0A9P5N7V0</accession>
<dbReference type="EMBL" id="JADNYJ010000482">
    <property type="protein sequence ID" value="KAF8869197.1"/>
    <property type="molecule type" value="Genomic_DNA"/>
</dbReference>
<name>A0A9P5N7V0_GYMJU</name>
<dbReference type="OrthoDB" id="3070804at2759"/>
<organism evidence="1 2">
    <name type="scientific">Gymnopilus junonius</name>
    <name type="common">Spectacular rustgill mushroom</name>
    <name type="synonym">Gymnopilus spectabilis subsp. junonius</name>
    <dbReference type="NCBI Taxonomy" id="109634"/>
    <lineage>
        <taxon>Eukaryota</taxon>
        <taxon>Fungi</taxon>
        <taxon>Dikarya</taxon>
        <taxon>Basidiomycota</taxon>
        <taxon>Agaricomycotina</taxon>
        <taxon>Agaricomycetes</taxon>
        <taxon>Agaricomycetidae</taxon>
        <taxon>Agaricales</taxon>
        <taxon>Agaricineae</taxon>
        <taxon>Hymenogastraceae</taxon>
        <taxon>Gymnopilus</taxon>
    </lineage>
</organism>
<reference evidence="1" key="1">
    <citation type="submission" date="2020-11" db="EMBL/GenBank/DDBJ databases">
        <authorList>
            <consortium name="DOE Joint Genome Institute"/>
            <person name="Ahrendt S."/>
            <person name="Riley R."/>
            <person name="Andreopoulos W."/>
            <person name="LaButti K."/>
            <person name="Pangilinan J."/>
            <person name="Ruiz-duenas F.J."/>
            <person name="Barrasa J.M."/>
            <person name="Sanchez-Garcia M."/>
            <person name="Camarero S."/>
            <person name="Miyauchi S."/>
            <person name="Serrano A."/>
            <person name="Linde D."/>
            <person name="Babiker R."/>
            <person name="Drula E."/>
            <person name="Ayuso-Fernandez I."/>
            <person name="Pacheco R."/>
            <person name="Padilla G."/>
            <person name="Ferreira P."/>
            <person name="Barriuso J."/>
            <person name="Kellner H."/>
            <person name="Castanera R."/>
            <person name="Alfaro M."/>
            <person name="Ramirez L."/>
            <person name="Pisabarro A.G."/>
            <person name="Kuo A."/>
            <person name="Tritt A."/>
            <person name="Lipzen A."/>
            <person name="He G."/>
            <person name="Yan M."/>
            <person name="Ng V."/>
            <person name="Cullen D."/>
            <person name="Martin F."/>
            <person name="Rosso M.-N."/>
            <person name="Henrissat B."/>
            <person name="Hibbett D."/>
            <person name="Martinez A.T."/>
            <person name="Grigoriev I.V."/>
        </authorList>
    </citation>
    <scope>NUCLEOTIDE SEQUENCE</scope>
    <source>
        <strain evidence="1">AH 44721</strain>
    </source>
</reference>
<proteinExistence type="predicted"/>
<dbReference type="AlphaFoldDB" id="A0A9P5N7V0"/>
<comment type="caution">
    <text evidence="1">The sequence shown here is derived from an EMBL/GenBank/DDBJ whole genome shotgun (WGS) entry which is preliminary data.</text>
</comment>
<sequence>MQSPAPPSSPYDAYVDFQRSSSELVIYAPSVGQIVTIAWPLNSSSDPITPTGIRHWLRIRGLHWPCFCASTVDTSVSSRIVVYASTGYVYALCHKQQFGCGFEINLTRILASSILRSAYGHLPTIRSENAPFMADSLANFFLRAPNVTAPYFEGYCGEHCIDYPDVHQLSGDSLCIFPFKRAVSHKPSAAKTTVIRRKRTTFLETRLESVEDLNSASAAATSAQAMSGSAVAA</sequence>
<keyword evidence="2" id="KW-1185">Reference proteome</keyword>
<evidence type="ECO:0000313" key="2">
    <source>
        <dbReference type="Proteomes" id="UP000724874"/>
    </source>
</evidence>
<gene>
    <name evidence="1" type="ORF">CPB84DRAFT_1856660</name>
</gene>
<dbReference type="Proteomes" id="UP000724874">
    <property type="component" value="Unassembled WGS sequence"/>
</dbReference>